<feature type="transmembrane region" description="Helical" evidence="2">
    <location>
        <begin position="87"/>
        <end position="107"/>
    </location>
</feature>
<dbReference type="SUPFAM" id="SSF55729">
    <property type="entry name" value="Acyl-CoA N-acyltransferases (Nat)"/>
    <property type="match status" value="1"/>
</dbReference>
<evidence type="ECO:0000256" key="1">
    <source>
        <dbReference type="ARBA" id="ARBA00022679"/>
    </source>
</evidence>
<gene>
    <name evidence="4" type="ORF">AAF712_004806</name>
</gene>
<dbReference type="PANTHER" id="PTHR13947">
    <property type="entry name" value="GNAT FAMILY N-ACETYLTRANSFERASE"/>
    <property type="match status" value="1"/>
</dbReference>
<dbReference type="InterPro" id="IPR050769">
    <property type="entry name" value="NAT_camello-type"/>
</dbReference>
<comment type="caution">
    <text evidence="4">The sequence shown here is derived from an EMBL/GenBank/DDBJ whole genome shotgun (WGS) entry which is preliminary data.</text>
</comment>
<dbReference type="PANTHER" id="PTHR13947:SF37">
    <property type="entry name" value="LD18367P"/>
    <property type="match status" value="1"/>
</dbReference>
<keyword evidence="2" id="KW-1133">Transmembrane helix</keyword>
<dbReference type="Gene3D" id="3.40.630.30">
    <property type="match status" value="1"/>
</dbReference>
<organism evidence="4 5">
    <name type="scientific">Marasmius tenuissimus</name>
    <dbReference type="NCBI Taxonomy" id="585030"/>
    <lineage>
        <taxon>Eukaryota</taxon>
        <taxon>Fungi</taxon>
        <taxon>Dikarya</taxon>
        <taxon>Basidiomycota</taxon>
        <taxon>Agaricomycotina</taxon>
        <taxon>Agaricomycetes</taxon>
        <taxon>Agaricomycetidae</taxon>
        <taxon>Agaricales</taxon>
        <taxon>Marasmiineae</taxon>
        <taxon>Marasmiaceae</taxon>
        <taxon>Marasmius</taxon>
    </lineage>
</organism>
<proteinExistence type="predicted"/>
<evidence type="ECO:0000313" key="4">
    <source>
        <dbReference type="EMBL" id="KAL0068146.1"/>
    </source>
</evidence>
<accession>A0ABR3A462</accession>
<keyword evidence="1" id="KW-0808">Transferase</keyword>
<reference evidence="4 5" key="1">
    <citation type="submission" date="2024-05" db="EMBL/GenBank/DDBJ databases">
        <title>A draft genome resource for the thread blight pathogen Marasmius tenuissimus strain MS-2.</title>
        <authorList>
            <person name="Yulfo-Soto G.E."/>
            <person name="Baruah I.K."/>
            <person name="Amoako-Attah I."/>
            <person name="Bukari Y."/>
            <person name="Meinhardt L.W."/>
            <person name="Bailey B.A."/>
            <person name="Cohen S.P."/>
        </authorList>
    </citation>
    <scope>NUCLEOTIDE SEQUENCE [LARGE SCALE GENOMIC DNA]</scope>
    <source>
        <strain evidence="4 5">MS-2</strain>
    </source>
</reference>
<feature type="transmembrane region" description="Helical" evidence="2">
    <location>
        <begin position="55"/>
        <end position="75"/>
    </location>
</feature>
<keyword evidence="2" id="KW-0812">Transmembrane</keyword>
<name>A0ABR3A462_9AGAR</name>
<evidence type="ECO:0000256" key="2">
    <source>
        <dbReference type="SAM" id="Phobius"/>
    </source>
</evidence>
<dbReference type="InterPro" id="IPR000182">
    <property type="entry name" value="GNAT_dom"/>
</dbReference>
<feature type="domain" description="N-acetyltransferase" evidence="3">
    <location>
        <begin position="117"/>
        <end position="267"/>
    </location>
</feature>
<dbReference type="Pfam" id="PF00583">
    <property type="entry name" value="Acetyltransf_1"/>
    <property type="match status" value="1"/>
</dbReference>
<dbReference type="Proteomes" id="UP001437256">
    <property type="component" value="Unassembled WGS sequence"/>
</dbReference>
<sequence length="271" mass="30257">MDAAKTNTRTAVKIRVCRPSDQDTIQKLFKDCIVFSAGSPARVALSDAFTNHTVYGCYLLLAISISFVAMTLRSSSSTLTNSYLDNVTFYGAICAIGVTTVYLGVLFHGRTSLYVKFAYSSCKDDLSKIVDHYELKRVGNGGLPTGPGEWDYETTGPKGFWVAEIGDEVVGCLGLDISSVHGPPHGEMRRMVVSPYHRRHGIAQKLNQVFEAHARKYKLASIILTTTEFQPGPRVLYEKNGYFVDSTKLMPSGLLKIRFYFYRKWLSYVDK</sequence>
<dbReference type="CDD" id="cd04301">
    <property type="entry name" value="NAT_SF"/>
    <property type="match status" value="1"/>
</dbReference>
<protein>
    <recommendedName>
        <fullName evidence="3">N-acetyltransferase domain-containing protein</fullName>
    </recommendedName>
</protein>
<keyword evidence="5" id="KW-1185">Reference proteome</keyword>
<keyword evidence="2" id="KW-0472">Membrane</keyword>
<dbReference type="EMBL" id="JBBXMP010000020">
    <property type="protein sequence ID" value="KAL0068146.1"/>
    <property type="molecule type" value="Genomic_DNA"/>
</dbReference>
<dbReference type="PROSITE" id="PS51186">
    <property type="entry name" value="GNAT"/>
    <property type="match status" value="1"/>
</dbReference>
<evidence type="ECO:0000259" key="3">
    <source>
        <dbReference type="PROSITE" id="PS51186"/>
    </source>
</evidence>
<evidence type="ECO:0000313" key="5">
    <source>
        <dbReference type="Proteomes" id="UP001437256"/>
    </source>
</evidence>
<dbReference type="InterPro" id="IPR016181">
    <property type="entry name" value="Acyl_CoA_acyltransferase"/>
</dbReference>